<name>A0ABR7H709_9FIRM</name>
<dbReference type="EMBL" id="JACOPB010000005">
    <property type="protein sequence ID" value="MBC5708915.1"/>
    <property type="molecule type" value="Genomic_DNA"/>
</dbReference>
<dbReference type="RefSeq" id="WP_187022028.1">
    <property type="nucleotide sequence ID" value="NZ_JACOPB010000005.1"/>
</dbReference>
<dbReference type="Proteomes" id="UP000634672">
    <property type="component" value="Unassembled WGS sequence"/>
</dbReference>
<accession>A0ABR7H709</accession>
<keyword evidence="2" id="KW-1185">Reference proteome</keyword>
<sequence length="51" mass="5759">MAVIAMIIGIVLTSCRSSTLILTEEDCGIRNEHMAIPIDIPQLYQTLDRWL</sequence>
<organism evidence="1 2">
    <name type="scientific">Hungatella hominis</name>
    <dbReference type="NCBI Taxonomy" id="2763050"/>
    <lineage>
        <taxon>Bacteria</taxon>
        <taxon>Bacillati</taxon>
        <taxon>Bacillota</taxon>
        <taxon>Clostridia</taxon>
        <taxon>Lachnospirales</taxon>
        <taxon>Lachnospiraceae</taxon>
        <taxon>Hungatella</taxon>
    </lineage>
</organism>
<proteinExistence type="predicted"/>
<gene>
    <name evidence="1" type="ORF">H8S75_13225</name>
</gene>
<reference evidence="1 2" key="1">
    <citation type="submission" date="2020-08" db="EMBL/GenBank/DDBJ databases">
        <title>Genome public.</title>
        <authorList>
            <person name="Liu C."/>
            <person name="Sun Q."/>
        </authorList>
    </citation>
    <scope>NUCLEOTIDE SEQUENCE [LARGE SCALE GENOMIC DNA]</scope>
    <source>
        <strain evidence="1 2">NSJ-66</strain>
    </source>
</reference>
<evidence type="ECO:0000313" key="2">
    <source>
        <dbReference type="Proteomes" id="UP000634672"/>
    </source>
</evidence>
<protein>
    <submittedName>
        <fullName evidence="1">Uncharacterized protein</fullName>
    </submittedName>
</protein>
<comment type="caution">
    <text evidence="1">The sequence shown here is derived from an EMBL/GenBank/DDBJ whole genome shotgun (WGS) entry which is preliminary data.</text>
</comment>
<evidence type="ECO:0000313" key="1">
    <source>
        <dbReference type="EMBL" id="MBC5708915.1"/>
    </source>
</evidence>